<evidence type="ECO:0000313" key="2">
    <source>
        <dbReference type="EMBL" id="TSD16157.1"/>
    </source>
</evidence>
<gene>
    <name evidence="2" type="ORF">DP107_03040</name>
</gene>
<accession>A0A554NFI3</accession>
<dbReference type="AlphaFoldDB" id="A0A554NFI3"/>
<dbReference type="Proteomes" id="UP000319894">
    <property type="component" value="Unassembled WGS sequence"/>
</dbReference>
<protein>
    <submittedName>
        <fullName evidence="2">Uncharacterized protein</fullName>
    </submittedName>
</protein>
<organism evidence="2 3">
    <name type="scientific">Haloglomus irregulare</name>
    <dbReference type="NCBI Taxonomy" id="2234134"/>
    <lineage>
        <taxon>Archaea</taxon>
        <taxon>Methanobacteriati</taxon>
        <taxon>Methanobacteriota</taxon>
        <taxon>Stenosarchaea group</taxon>
        <taxon>Halobacteria</taxon>
        <taxon>Halobacteriales</taxon>
        <taxon>Natronomonadaceae</taxon>
        <taxon>Haloglomus</taxon>
    </lineage>
</organism>
<sequence length="131" mass="13284">MARLGWLRTAGRSLAIATGAVLLVGGLVADGRGRTTAFALVAVWLLLGVGVVSLGHAHETNRLPHHLTFAAVFVVGCVGGSLLWGATAGMLPDTVAAGIGLSTWVVTSWAGSRLVYGGPLDSVLARVRSAG</sequence>
<dbReference type="RefSeq" id="WP_144260637.1">
    <property type="nucleotide sequence ID" value="NZ_QMDX01000001.1"/>
</dbReference>
<dbReference type="InParanoid" id="A0A554NFI3"/>
<feature type="transmembrane region" description="Helical" evidence="1">
    <location>
        <begin position="95"/>
        <end position="116"/>
    </location>
</feature>
<name>A0A554NFI3_9EURY</name>
<keyword evidence="3" id="KW-1185">Reference proteome</keyword>
<dbReference type="EMBL" id="QMDX01000001">
    <property type="protein sequence ID" value="TSD16157.1"/>
    <property type="molecule type" value="Genomic_DNA"/>
</dbReference>
<evidence type="ECO:0000256" key="1">
    <source>
        <dbReference type="SAM" id="Phobius"/>
    </source>
</evidence>
<keyword evidence="1" id="KW-1133">Transmembrane helix</keyword>
<evidence type="ECO:0000313" key="3">
    <source>
        <dbReference type="Proteomes" id="UP000319894"/>
    </source>
</evidence>
<feature type="transmembrane region" description="Helical" evidence="1">
    <location>
        <begin position="12"/>
        <end position="29"/>
    </location>
</feature>
<proteinExistence type="predicted"/>
<feature type="transmembrane region" description="Helical" evidence="1">
    <location>
        <begin position="35"/>
        <end position="55"/>
    </location>
</feature>
<keyword evidence="1" id="KW-0472">Membrane</keyword>
<dbReference type="OrthoDB" id="351041at2157"/>
<feature type="transmembrane region" description="Helical" evidence="1">
    <location>
        <begin position="67"/>
        <end position="89"/>
    </location>
</feature>
<keyword evidence="1" id="KW-0812">Transmembrane</keyword>
<reference evidence="2 3" key="1">
    <citation type="submission" date="2018-06" db="EMBL/GenBank/DDBJ databases">
        <title>Natronomonas sp. F16-60 a new haloarchaeon isolated from a solar saltern of Isla Cristina, Huelva, Spain.</title>
        <authorList>
            <person name="Duran-Viseras A."/>
            <person name="Sanchez-Porro C."/>
            <person name="Ventosa A."/>
        </authorList>
    </citation>
    <scope>NUCLEOTIDE SEQUENCE [LARGE SCALE GENOMIC DNA]</scope>
    <source>
        <strain evidence="2 3">F16-60</strain>
    </source>
</reference>
<comment type="caution">
    <text evidence="2">The sequence shown here is derived from an EMBL/GenBank/DDBJ whole genome shotgun (WGS) entry which is preliminary data.</text>
</comment>